<dbReference type="Proteomes" id="UP000434276">
    <property type="component" value="Unassembled WGS sequence"/>
</dbReference>
<protein>
    <submittedName>
        <fullName evidence="1">Uncharacterized protein</fullName>
    </submittedName>
</protein>
<dbReference type="ExpressionAtlas" id="A0A5S9X063">
    <property type="expression patterns" value="baseline"/>
</dbReference>
<dbReference type="AlphaFoldDB" id="A0A5S9X063"/>
<organism evidence="1 2">
    <name type="scientific">Arabidopsis thaliana</name>
    <name type="common">Mouse-ear cress</name>
    <dbReference type="NCBI Taxonomy" id="3702"/>
    <lineage>
        <taxon>Eukaryota</taxon>
        <taxon>Viridiplantae</taxon>
        <taxon>Streptophyta</taxon>
        <taxon>Embryophyta</taxon>
        <taxon>Tracheophyta</taxon>
        <taxon>Spermatophyta</taxon>
        <taxon>Magnoliopsida</taxon>
        <taxon>eudicotyledons</taxon>
        <taxon>Gunneridae</taxon>
        <taxon>Pentapetalae</taxon>
        <taxon>rosids</taxon>
        <taxon>malvids</taxon>
        <taxon>Brassicales</taxon>
        <taxon>Brassicaceae</taxon>
        <taxon>Camelineae</taxon>
        <taxon>Arabidopsis</taxon>
    </lineage>
</organism>
<evidence type="ECO:0000313" key="2">
    <source>
        <dbReference type="Proteomes" id="UP000434276"/>
    </source>
</evidence>
<accession>A0A5S9X063</accession>
<proteinExistence type="predicted"/>
<name>A0A5S9X063_ARATH</name>
<evidence type="ECO:0000313" key="1">
    <source>
        <dbReference type="EMBL" id="CAA0369541.1"/>
    </source>
</evidence>
<dbReference type="EMBL" id="CACSHJ010000088">
    <property type="protein sequence ID" value="CAA0369541.1"/>
    <property type="molecule type" value="Genomic_DNA"/>
</dbReference>
<reference evidence="1 2" key="1">
    <citation type="submission" date="2019-12" db="EMBL/GenBank/DDBJ databases">
        <authorList>
            <person name="Jiao W.-B."/>
            <person name="Schneeberger K."/>
        </authorList>
    </citation>
    <scope>NUCLEOTIDE SEQUENCE [LARGE SCALE GENOMIC DNA]</scope>
    <source>
        <strain evidence="2">cv. C24</strain>
    </source>
</reference>
<sequence length="71" mass="8361">MHIKKRWKSQRNQRIEKRDIGVACGKREVLMETAKGSSILKHETSPLSDKSSPERQRLFFFLLFSIMYSTC</sequence>
<gene>
    <name evidence="1" type="ORF">C24_LOCUS8474</name>
</gene>
<dbReference type="OrthoDB" id="1112419at2759"/>